<dbReference type="PROSITE" id="PS50949">
    <property type="entry name" value="HTH_GNTR"/>
    <property type="match status" value="1"/>
</dbReference>
<evidence type="ECO:0000313" key="5">
    <source>
        <dbReference type="EMBL" id="WHA44017.1"/>
    </source>
</evidence>
<dbReference type="PANTHER" id="PTHR43537:SF49">
    <property type="entry name" value="TRANSCRIPTIONAL REGULATORY PROTEIN"/>
    <property type="match status" value="1"/>
</dbReference>
<evidence type="ECO:0000259" key="4">
    <source>
        <dbReference type="PROSITE" id="PS50949"/>
    </source>
</evidence>
<evidence type="ECO:0000256" key="2">
    <source>
        <dbReference type="ARBA" id="ARBA00023125"/>
    </source>
</evidence>
<dbReference type="InterPro" id="IPR008920">
    <property type="entry name" value="TF_FadR/GntR_C"/>
</dbReference>
<dbReference type="GO" id="GO:0003677">
    <property type="term" value="F:DNA binding"/>
    <property type="evidence" value="ECO:0007669"/>
    <property type="project" value="UniProtKB-KW"/>
</dbReference>
<sequence length="305" mass="34636">MALEVRKKVLATLQSQNLQPGEHVPERIFGSLGISRGPVRKQLAKLAEEGYLEAIPFRGYFVKDLSSLEGFVLEEGGTEEQTYSWIASDCIAGLLPQTIMLNELLRRYDASKSVILRVMNRIEREGWAEKRAGRGWEVIQINTPEAYQQIYAVRRAIECEALLWEGSVTDMAALQLCLDEQKSIVDGGFREFEAGILFAMQSAFHERIIKMSGNPFFVQTFERLNSLSRLATYRRAIDRHRVRSQSQQHLEIATALLDEDRRAAAELMRSHLGGQDRKTMEAYLFDDIGLVSPLEAGDDRVRPTQ</sequence>
<organism evidence="5 6">
    <name type="scientific">Agrobacterium larrymoorei</name>
    <dbReference type="NCBI Taxonomy" id="160699"/>
    <lineage>
        <taxon>Bacteria</taxon>
        <taxon>Pseudomonadati</taxon>
        <taxon>Pseudomonadota</taxon>
        <taxon>Alphaproteobacteria</taxon>
        <taxon>Hyphomicrobiales</taxon>
        <taxon>Rhizobiaceae</taxon>
        <taxon>Rhizobium/Agrobacterium group</taxon>
        <taxon>Agrobacterium</taxon>
    </lineage>
</organism>
<proteinExistence type="predicted"/>
<dbReference type="InterPro" id="IPR036388">
    <property type="entry name" value="WH-like_DNA-bd_sf"/>
</dbReference>
<dbReference type="Proteomes" id="UP000298664">
    <property type="component" value="Plasmid pAlCFBP5477"/>
</dbReference>
<keyword evidence="3" id="KW-0804">Transcription</keyword>
<protein>
    <submittedName>
        <fullName evidence="5">GntR family transcriptional regulator</fullName>
    </submittedName>
</protein>
<dbReference type="AlphaFoldDB" id="A0AAF0HDX5"/>
<reference evidence="5" key="1">
    <citation type="submission" date="2023-05" db="EMBL/GenBank/DDBJ databases">
        <title>Complete genome sequence of Agrobacterium larrymoorei CFBP5477.</title>
        <authorList>
            <person name="Yen H.-C."/>
            <person name="Chou L."/>
            <person name="Lin Y.-C."/>
            <person name="Lai E.-M."/>
            <person name="Kuo C.-H."/>
        </authorList>
    </citation>
    <scope>NUCLEOTIDE SEQUENCE</scope>
    <source>
        <strain evidence="5">CFBP5477</strain>
        <plasmid evidence="5">pAlCFBP5477</plasmid>
    </source>
</reference>
<gene>
    <name evidence="5" type="ORF">CFBP5477_023135</name>
</gene>
<dbReference type="Pfam" id="PF07729">
    <property type="entry name" value="FCD"/>
    <property type="match status" value="1"/>
</dbReference>
<keyword evidence="1" id="KW-0805">Transcription regulation</keyword>
<evidence type="ECO:0000313" key="6">
    <source>
        <dbReference type="Proteomes" id="UP000298664"/>
    </source>
</evidence>
<dbReference type="GO" id="GO:0003700">
    <property type="term" value="F:DNA-binding transcription factor activity"/>
    <property type="evidence" value="ECO:0007669"/>
    <property type="project" value="InterPro"/>
</dbReference>
<dbReference type="SMART" id="SM00345">
    <property type="entry name" value="HTH_GNTR"/>
    <property type="match status" value="2"/>
</dbReference>
<dbReference type="RefSeq" id="WP_282503540.1">
    <property type="nucleotide sequence ID" value="NZ_CP124735.1"/>
</dbReference>
<feature type="domain" description="HTH gntR-type" evidence="4">
    <location>
        <begin position="1"/>
        <end position="65"/>
    </location>
</feature>
<dbReference type="Pfam" id="PF00392">
    <property type="entry name" value="GntR"/>
    <property type="match status" value="1"/>
</dbReference>
<dbReference type="InterPro" id="IPR000524">
    <property type="entry name" value="Tscrpt_reg_HTH_GntR"/>
</dbReference>
<dbReference type="InterPro" id="IPR011711">
    <property type="entry name" value="GntR_C"/>
</dbReference>
<evidence type="ECO:0000256" key="1">
    <source>
        <dbReference type="ARBA" id="ARBA00023015"/>
    </source>
</evidence>
<dbReference type="EMBL" id="CP124735">
    <property type="protein sequence ID" value="WHA44017.1"/>
    <property type="molecule type" value="Genomic_DNA"/>
</dbReference>
<dbReference type="Gene3D" id="1.10.10.10">
    <property type="entry name" value="Winged helix-like DNA-binding domain superfamily/Winged helix DNA-binding domain"/>
    <property type="match status" value="1"/>
</dbReference>
<dbReference type="InterPro" id="IPR036390">
    <property type="entry name" value="WH_DNA-bd_sf"/>
</dbReference>
<evidence type="ECO:0000256" key="3">
    <source>
        <dbReference type="ARBA" id="ARBA00023163"/>
    </source>
</evidence>
<dbReference type="SUPFAM" id="SSF46785">
    <property type="entry name" value="Winged helix' DNA-binding domain"/>
    <property type="match status" value="2"/>
</dbReference>
<geneLocation type="plasmid" evidence="5 6">
    <name>pAlCFBP5477</name>
</geneLocation>
<keyword evidence="5" id="KW-0614">Plasmid</keyword>
<dbReference type="SUPFAM" id="SSF48008">
    <property type="entry name" value="GntR ligand-binding domain-like"/>
    <property type="match status" value="1"/>
</dbReference>
<dbReference type="SMART" id="SM00895">
    <property type="entry name" value="FCD"/>
    <property type="match status" value="1"/>
</dbReference>
<name>A0AAF0HDX5_9HYPH</name>
<keyword evidence="2" id="KW-0238">DNA-binding</keyword>
<dbReference type="Gene3D" id="1.20.120.530">
    <property type="entry name" value="GntR ligand-binding domain-like"/>
    <property type="match status" value="1"/>
</dbReference>
<accession>A0AAF0HDX5</accession>
<dbReference type="PANTHER" id="PTHR43537">
    <property type="entry name" value="TRANSCRIPTIONAL REGULATOR, GNTR FAMILY"/>
    <property type="match status" value="1"/>
</dbReference>